<feature type="transmembrane region" description="Helical" evidence="8">
    <location>
        <begin position="538"/>
        <end position="556"/>
    </location>
</feature>
<dbReference type="CDD" id="cd08610">
    <property type="entry name" value="GDPD_GDE6"/>
    <property type="match status" value="1"/>
</dbReference>
<dbReference type="Proteomes" id="UP001333110">
    <property type="component" value="Unassembled WGS sequence"/>
</dbReference>
<dbReference type="AlphaFoldDB" id="A0AAN7SAH3"/>
<feature type="transmembrane region" description="Helical" evidence="8">
    <location>
        <begin position="568"/>
        <end position="589"/>
    </location>
</feature>
<feature type="transmembrane region" description="Helical" evidence="8">
    <location>
        <begin position="105"/>
        <end position="124"/>
    </location>
</feature>
<evidence type="ECO:0000256" key="8">
    <source>
        <dbReference type="SAM" id="Phobius"/>
    </source>
</evidence>
<keyword evidence="3 8" id="KW-0812">Transmembrane</keyword>
<comment type="similarity">
    <text evidence="2">Belongs to the glycerophosphoryl diester phosphodiesterase family.</text>
</comment>
<evidence type="ECO:0000313" key="11">
    <source>
        <dbReference type="Proteomes" id="UP001333110"/>
    </source>
</evidence>
<keyword evidence="6 8" id="KW-0472">Membrane</keyword>
<proteinExistence type="inferred from homology"/>
<evidence type="ECO:0000313" key="10">
    <source>
        <dbReference type="EMBL" id="KAK4832682.1"/>
    </source>
</evidence>
<protein>
    <recommendedName>
        <fullName evidence="9">GP-PDE domain-containing protein</fullName>
    </recommendedName>
</protein>
<evidence type="ECO:0000256" key="1">
    <source>
        <dbReference type="ARBA" id="ARBA00004141"/>
    </source>
</evidence>
<dbReference type="InterPro" id="IPR000477">
    <property type="entry name" value="RT_dom"/>
</dbReference>
<dbReference type="Gene3D" id="3.20.20.190">
    <property type="entry name" value="Phosphatidylinositol (PI) phosphodiesterase"/>
    <property type="match status" value="1"/>
</dbReference>
<feature type="domain" description="GP-PDE" evidence="9">
    <location>
        <begin position="603"/>
        <end position="862"/>
    </location>
</feature>
<evidence type="ECO:0000256" key="3">
    <source>
        <dbReference type="ARBA" id="ARBA00022692"/>
    </source>
</evidence>
<evidence type="ECO:0000256" key="7">
    <source>
        <dbReference type="ARBA" id="ARBA00023180"/>
    </source>
</evidence>
<dbReference type="EMBL" id="JAUNZN010000001">
    <property type="protein sequence ID" value="KAK4832682.1"/>
    <property type="molecule type" value="Genomic_DNA"/>
</dbReference>
<dbReference type="PANTHER" id="PTHR23344:SF13">
    <property type="entry name" value="GLYCEROPHOSPHODIESTER PHOSPHODIESTERASE DOMAIN-CONTAINING PROTEIN 4"/>
    <property type="match status" value="1"/>
</dbReference>
<comment type="subcellular location">
    <subcellularLocation>
        <location evidence="1">Membrane</location>
        <topology evidence="1">Multi-pass membrane protein</topology>
    </subcellularLocation>
</comment>
<feature type="transmembrane region" description="Helical" evidence="8">
    <location>
        <begin position="131"/>
        <end position="149"/>
    </location>
</feature>
<dbReference type="InterPro" id="IPR017946">
    <property type="entry name" value="PLC-like_Pdiesterase_TIM-brl"/>
</dbReference>
<dbReference type="PROSITE" id="PS51704">
    <property type="entry name" value="GP_PDE"/>
    <property type="match status" value="1"/>
</dbReference>
<dbReference type="GO" id="GO:0016020">
    <property type="term" value="C:membrane"/>
    <property type="evidence" value="ECO:0007669"/>
    <property type="project" value="UniProtKB-SubCell"/>
</dbReference>
<dbReference type="SUPFAM" id="SSF51695">
    <property type="entry name" value="PLC-like phosphodiesterases"/>
    <property type="match status" value="1"/>
</dbReference>
<dbReference type="Pfam" id="PF00078">
    <property type="entry name" value="RVT_1"/>
    <property type="match status" value="1"/>
</dbReference>
<dbReference type="Pfam" id="PF03009">
    <property type="entry name" value="GDPD"/>
    <property type="match status" value="1"/>
</dbReference>
<evidence type="ECO:0000256" key="4">
    <source>
        <dbReference type="ARBA" id="ARBA00022801"/>
    </source>
</evidence>
<keyword evidence="11" id="KW-1185">Reference proteome</keyword>
<reference evidence="10 11" key="1">
    <citation type="journal article" date="2023" name="J. Hered.">
        <title>Chromosome-level genome of the wood stork (Mycteria americana) provides insight into avian chromosome evolution.</title>
        <authorList>
            <person name="Flamio R. Jr."/>
            <person name="Ramstad K.M."/>
        </authorList>
    </citation>
    <scope>NUCLEOTIDE SEQUENCE [LARGE SCALE GENOMIC DNA]</scope>
    <source>
        <strain evidence="10">JAX WOST 10</strain>
    </source>
</reference>
<feature type="transmembrane region" description="Helical" evidence="8">
    <location>
        <begin position="875"/>
        <end position="897"/>
    </location>
</feature>
<keyword evidence="7" id="KW-0325">Glycoprotein</keyword>
<sequence length="933" mass="106976">MEASSTSLKRIKFGKLKVVRRHLLQRYEHQPFISCLAGFYSCRWKRYQRRRTEPGKCCCKTRECVFFPLLVGAFCFSLVFLYMWGEAKNDYNNFDWYNYGNLGFWFLWSLVLLIVAAILFMYIALLLIGTFLVLGFSITALFILSILWGDQWKTVRLSFQFWAPHYKKDIAVLAHIQRRATKLVKGLEHKSDEEWLRELGLFSLEKRRLRGDLIALYNYLKGGCRENWLDGRAQRVVVNGVYSGWRPVTSGVPQGSVLGPVLFNIFISDLDEGIECTLSKFADDTKLCGSVDLLEGRQALQRDLDRLDRWAEVNCMRFNKAKCKVLHLGHSNPMQRYRLGEEWLESCLAEKDLGVLVDSRLNMSQQCAQAAKKANGILACIKNSVASRTREVIVPLYSALVRPHLESCVQFWAPHYKRDIEGLERVQRRATKLGKGLEHKADEERLRELGLFSLEKRRLRGDLIALFNYLKGGCREVGVGLFFQVTSGRMRANGLKLLQGRFRLDIRKNFFTERVIKHWNRLPREVVESPSLEITAPYLHIGAITIMVLLSWPVALHAIRADKKVVQVVIVGPYLAILLFLFLIPLGMYSPCIREMGTLGPKPALIGHRGAPMLAPENTEMSFQKTIEHGGDGLETDVTISYDGIPFLMHDSTLRRTTNIKEVYPNDTAQNAALFSWDILQELNAGTWFLKDKPFSCMGSLSRADQNQAMNQSIYKLSNFLRLADSQNKVVIFDLYRPPEKHPYRNSWINRTLEVILNESGIRPHLVLWLENDMRSFVQSVAPGFQQTMGSKAPVEDLLMDNIVKLNLAYTEMSSEDIRKYAEANITTNFYVVNEPWLFSLAWCSGAHSVTTNAVHTLKNLSQPLFLMTPQQYNIMWILTDLTSVLLISLIFALHWWRERSFSCCAHDGGPMLESGTYNKFRTELSDMPAVMT</sequence>
<dbReference type="PANTHER" id="PTHR23344">
    <property type="entry name" value="GLYCEROPHOSPHORYL DIESTER PHOSPHODIESTERASE"/>
    <property type="match status" value="1"/>
</dbReference>
<keyword evidence="5 8" id="KW-1133">Transmembrane helix</keyword>
<dbReference type="GO" id="GO:0008889">
    <property type="term" value="F:glycerophosphodiester phosphodiesterase activity"/>
    <property type="evidence" value="ECO:0007669"/>
    <property type="project" value="TreeGrafter"/>
</dbReference>
<evidence type="ECO:0000256" key="2">
    <source>
        <dbReference type="ARBA" id="ARBA00007277"/>
    </source>
</evidence>
<evidence type="ECO:0000256" key="5">
    <source>
        <dbReference type="ARBA" id="ARBA00022989"/>
    </source>
</evidence>
<dbReference type="InterPro" id="IPR030395">
    <property type="entry name" value="GP_PDE_dom"/>
</dbReference>
<comment type="caution">
    <text evidence="10">The sequence shown here is derived from an EMBL/GenBank/DDBJ whole genome shotgun (WGS) entry which is preliminary data.</text>
</comment>
<organism evidence="10 11">
    <name type="scientific">Mycteria americana</name>
    <name type="common">Wood stork</name>
    <dbReference type="NCBI Taxonomy" id="33587"/>
    <lineage>
        <taxon>Eukaryota</taxon>
        <taxon>Metazoa</taxon>
        <taxon>Chordata</taxon>
        <taxon>Craniata</taxon>
        <taxon>Vertebrata</taxon>
        <taxon>Euteleostomi</taxon>
        <taxon>Archelosauria</taxon>
        <taxon>Archosauria</taxon>
        <taxon>Dinosauria</taxon>
        <taxon>Saurischia</taxon>
        <taxon>Theropoda</taxon>
        <taxon>Coelurosauria</taxon>
        <taxon>Aves</taxon>
        <taxon>Neognathae</taxon>
        <taxon>Neoaves</taxon>
        <taxon>Aequornithes</taxon>
        <taxon>Ciconiiformes</taxon>
        <taxon>Ciconiidae</taxon>
        <taxon>Mycteria</taxon>
    </lineage>
</organism>
<gene>
    <name evidence="10" type="ORF">QYF61_025143</name>
</gene>
<name>A0AAN7SAH3_MYCAM</name>
<evidence type="ECO:0000256" key="6">
    <source>
        <dbReference type="ARBA" id="ARBA00023136"/>
    </source>
</evidence>
<evidence type="ECO:0000259" key="9">
    <source>
        <dbReference type="PROSITE" id="PS51704"/>
    </source>
</evidence>
<feature type="transmembrane region" description="Helical" evidence="8">
    <location>
        <begin position="65"/>
        <end position="85"/>
    </location>
</feature>
<dbReference type="GO" id="GO:0006629">
    <property type="term" value="P:lipid metabolic process"/>
    <property type="evidence" value="ECO:0007669"/>
    <property type="project" value="InterPro"/>
</dbReference>
<keyword evidence="4" id="KW-0378">Hydrolase</keyword>
<accession>A0AAN7SAH3</accession>